<accession>A0ABS5UJD2</accession>
<reference evidence="2 3" key="1">
    <citation type="submission" date="2021-01" db="EMBL/GenBank/DDBJ databases">
        <title>High-quality draft genome sequence data of six Lactiplantibacillus plantarum subsp. argentoratensis strains isolated from various Greek sourdoughs.</title>
        <authorList>
            <person name="Syrokou M.K."/>
            <person name="Paramithiotis S."/>
            <person name="Skandamis P.N."/>
            <person name="Drosinos E.H."/>
            <person name="Bosnea L."/>
            <person name="Mataragas M."/>
        </authorList>
    </citation>
    <scope>NUCLEOTIDE SEQUENCE [LARGE SCALE GENOMIC DNA]</scope>
    <source>
        <strain evidence="2 3">LQC 2520</strain>
    </source>
</reference>
<sequence length="54" mass="5972">MSVLNGCSSAGARLRGRMPIVGGRRKPTLAKHVYANLSFFQWALAGFIWPVLIR</sequence>
<keyword evidence="1" id="KW-0472">Membrane</keyword>
<evidence type="ECO:0000256" key="1">
    <source>
        <dbReference type="SAM" id="Phobius"/>
    </source>
</evidence>
<dbReference type="EMBL" id="JAEQMM010000003">
    <property type="protein sequence ID" value="MBT1138632.1"/>
    <property type="molecule type" value="Genomic_DNA"/>
</dbReference>
<organism evidence="2 3">
    <name type="scientific">Lactiplantibacillus argentoratensis</name>
    <dbReference type="NCBI Taxonomy" id="271881"/>
    <lineage>
        <taxon>Bacteria</taxon>
        <taxon>Bacillati</taxon>
        <taxon>Bacillota</taxon>
        <taxon>Bacilli</taxon>
        <taxon>Lactobacillales</taxon>
        <taxon>Lactobacillaceae</taxon>
        <taxon>Lactiplantibacillus</taxon>
    </lineage>
</organism>
<evidence type="ECO:0000313" key="2">
    <source>
        <dbReference type="EMBL" id="MBT1138632.1"/>
    </source>
</evidence>
<feature type="transmembrane region" description="Helical" evidence="1">
    <location>
        <begin position="33"/>
        <end position="53"/>
    </location>
</feature>
<keyword evidence="3" id="KW-1185">Reference proteome</keyword>
<comment type="caution">
    <text evidence="2">The sequence shown here is derived from an EMBL/GenBank/DDBJ whole genome shotgun (WGS) entry which is preliminary data.</text>
</comment>
<evidence type="ECO:0000313" key="3">
    <source>
        <dbReference type="Proteomes" id="UP000694640"/>
    </source>
</evidence>
<dbReference type="Proteomes" id="UP000694640">
    <property type="component" value="Unassembled WGS sequence"/>
</dbReference>
<keyword evidence="1" id="KW-1133">Transmembrane helix</keyword>
<proteinExistence type="predicted"/>
<gene>
    <name evidence="2" type="ORF">JKL17_10975</name>
</gene>
<dbReference type="GeneID" id="89669871"/>
<name>A0ABS5UJD2_9LACO</name>
<keyword evidence="1" id="KW-0812">Transmembrane</keyword>
<dbReference type="RefSeq" id="WP_154815072.1">
    <property type="nucleotide sequence ID" value="NZ_BJZD01000047.1"/>
</dbReference>
<protein>
    <submittedName>
        <fullName evidence="2">Uncharacterized protein</fullName>
    </submittedName>
</protein>